<protein>
    <submittedName>
        <fullName evidence="1">Uncharacterized protein</fullName>
    </submittedName>
</protein>
<comment type="caution">
    <text evidence="1">The sequence shown here is derived from an EMBL/GenBank/DDBJ whole genome shotgun (WGS) entry which is preliminary data.</text>
</comment>
<accession>A0A7W9AHD2</accession>
<reference evidence="1 2" key="1">
    <citation type="submission" date="2020-08" db="EMBL/GenBank/DDBJ databases">
        <title>Genomic Encyclopedia of Type Strains, Phase IV (KMG-IV): sequencing the most valuable type-strain genomes for metagenomic binning, comparative biology and taxonomic classification.</title>
        <authorList>
            <person name="Goeker M."/>
        </authorList>
    </citation>
    <scope>NUCLEOTIDE SEQUENCE [LARGE SCALE GENOMIC DNA]</scope>
    <source>
        <strain evidence="1 2">DSM 25079</strain>
    </source>
</reference>
<organism evidence="1 2">
    <name type="scientific">Sphingobium boeckii</name>
    <dbReference type="NCBI Taxonomy" id="1082345"/>
    <lineage>
        <taxon>Bacteria</taxon>
        <taxon>Pseudomonadati</taxon>
        <taxon>Pseudomonadota</taxon>
        <taxon>Alphaproteobacteria</taxon>
        <taxon>Sphingomonadales</taxon>
        <taxon>Sphingomonadaceae</taxon>
        <taxon>Sphingobium</taxon>
    </lineage>
</organism>
<sequence length="115" mass="12933">MARRGAGGGVPKAVPERFELPYHLIELIRFRFKQRAIDLRPFVPAKHAADLIQREASHLPQGDQRQAIEHVCAEQPTQSAPAERLDQAFLLIEPQPGGRHPAAFRDLGNIQKFHS</sequence>
<evidence type="ECO:0000313" key="2">
    <source>
        <dbReference type="Proteomes" id="UP000549617"/>
    </source>
</evidence>
<dbReference type="EMBL" id="JACIJC010000002">
    <property type="protein sequence ID" value="MBB5685541.1"/>
    <property type="molecule type" value="Genomic_DNA"/>
</dbReference>
<dbReference type="AlphaFoldDB" id="A0A7W9AHD2"/>
<evidence type="ECO:0000313" key="1">
    <source>
        <dbReference type="EMBL" id="MBB5685541.1"/>
    </source>
</evidence>
<name>A0A7W9AHD2_9SPHN</name>
<dbReference type="Proteomes" id="UP000549617">
    <property type="component" value="Unassembled WGS sequence"/>
</dbReference>
<gene>
    <name evidence="1" type="ORF">FHS49_001549</name>
</gene>
<keyword evidence="2" id="KW-1185">Reference proteome</keyword>
<proteinExistence type="predicted"/>